<dbReference type="RefSeq" id="WP_266148722.1">
    <property type="nucleotide sequence ID" value="NZ_CP064028.1"/>
</dbReference>
<evidence type="ECO:0000256" key="5">
    <source>
        <dbReference type="ARBA" id="ARBA00022960"/>
    </source>
</evidence>
<dbReference type="HAMAP" id="MF_00364">
    <property type="entry name" value="NagZ"/>
    <property type="match status" value="1"/>
</dbReference>
<comment type="catalytic activity">
    <reaction evidence="1 10">
        <text>Hydrolysis of terminal non-reducing N-acetyl-D-hexosamine residues in N-acetyl-beta-D-hexosaminides.</text>
        <dbReference type="EC" id="3.2.1.52"/>
    </reaction>
</comment>
<feature type="binding site" evidence="10">
    <location>
        <position position="133"/>
    </location>
    <ligand>
        <name>substrate</name>
    </ligand>
</feature>
<evidence type="ECO:0000256" key="9">
    <source>
        <dbReference type="ARBA" id="ARBA00023316"/>
    </source>
</evidence>
<dbReference type="Proteomes" id="UP001595961">
    <property type="component" value="Unassembled WGS sequence"/>
</dbReference>
<keyword evidence="2 10" id="KW-0963">Cytoplasm</keyword>
<gene>
    <name evidence="10 12" type="primary">nagZ</name>
    <name evidence="12" type="ORF">ACFO5W_09330</name>
</gene>
<evidence type="ECO:0000256" key="3">
    <source>
        <dbReference type="ARBA" id="ARBA00022618"/>
    </source>
</evidence>
<dbReference type="Gene3D" id="3.20.20.300">
    <property type="entry name" value="Glycoside hydrolase, family 3, N-terminal domain"/>
    <property type="match status" value="1"/>
</dbReference>
<evidence type="ECO:0000256" key="1">
    <source>
        <dbReference type="ARBA" id="ARBA00001231"/>
    </source>
</evidence>
<keyword evidence="3 10" id="KW-0132">Cell division</keyword>
<feature type="active site" description="Proton donor/acceptor" evidence="10">
    <location>
        <position position="176"/>
    </location>
</feature>
<dbReference type="Pfam" id="PF00933">
    <property type="entry name" value="Glyco_hydro_3"/>
    <property type="match status" value="1"/>
</dbReference>
<evidence type="ECO:0000256" key="4">
    <source>
        <dbReference type="ARBA" id="ARBA00022801"/>
    </source>
</evidence>
<comment type="function">
    <text evidence="10">Plays a role in peptidoglycan recycling by cleaving the terminal beta-1,4-linked N-acetylglucosamine (GlcNAc) from peptide-linked peptidoglycan fragments, giving rise to free GlcNAc, anhydro-N-acetylmuramic acid and anhydro-N-acetylmuramic acid-linked peptides.</text>
</comment>
<accession>A0ABV9C1Q4</accession>
<feature type="binding site" evidence="10">
    <location>
        <position position="68"/>
    </location>
    <ligand>
        <name>substrate</name>
    </ligand>
</feature>
<evidence type="ECO:0000256" key="6">
    <source>
        <dbReference type="ARBA" id="ARBA00022984"/>
    </source>
</evidence>
<comment type="pathway">
    <text evidence="10">Cell wall biogenesis; peptidoglycan recycling.</text>
</comment>
<keyword evidence="8 10" id="KW-0131">Cell cycle</keyword>
<dbReference type="EMBL" id="JBHSGA010000017">
    <property type="protein sequence ID" value="MFC4526828.1"/>
    <property type="molecule type" value="Genomic_DNA"/>
</dbReference>
<dbReference type="InterPro" id="IPR001764">
    <property type="entry name" value="Glyco_hydro_3_N"/>
</dbReference>
<dbReference type="PANTHER" id="PTHR30480">
    <property type="entry name" value="BETA-HEXOSAMINIDASE-RELATED"/>
    <property type="match status" value="1"/>
</dbReference>
<keyword evidence="7 10" id="KW-0326">Glycosidase</keyword>
<organism evidence="12 13">
    <name type="scientific">Dyella halodurans</name>
    <dbReference type="NCBI Taxonomy" id="1920171"/>
    <lineage>
        <taxon>Bacteria</taxon>
        <taxon>Pseudomonadati</taxon>
        <taxon>Pseudomonadota</taxon>
        <taxon>Gammaproteobacteria</taxon>
        <taxon>Lysobacterales</taxon>
        <taxon>Rhodanobacteraceae</taxon>
        <taxon>Dyella</taxon>
    </lineage>
</organism>
<feature type="domain" description="Glycoside hydrolase family 3 N-terminal" evidence="11">
    <location>
        <begin position="10"/>
        <end position="289"/>
    </location>
</feature>
<name>A0ABV9C1Q4_9GAMM</name>
<evidence type="ECO:0000259" key="11">
    <source>
        <dbReference type="Pfam" id="PF00933"/>
    </source>
</evidence>
<feature type="binding site" evidence="10">
    <location>
        <begin position="163"/>
        <end position="164"/>
    </location>
    <ligand>
        <name>substrate</name>
    </ligand>
</feature>
<dbReference type="InterPro" id="IPR050226">
    <property type="entry name" value="NagZ_Beta-hexosaminidase"/>
</dbReference>
<keyword evidence="6 10" id="KW-0573">Peptidoglycan synthesis</keyword>
<evidence type="ECO:0000256" key="2">
    <source>
        <dbReference type="ARBA" id="ARBA00022490"/>
    </source>
</evidence>
<dbReference type="GO" id="GO:0004563">
    <property type="term" value="F:beta-N-acetylhexosaminidase activity"/>
    <property type="evidence" value="ECO:0007669"/>
    <property type="project" value="UniProtKB-EC"/>
</dbReference>
<dbReference type="SUPFAM" id="SSF51445">
    <property type="entry name" value="(Trans)glycosidases"/>
    <property type="match status" value="1"/>
</dbReference>
<dbReference type="EC" id="3.2.1.52" evidence="10"/>
<dbReference type="InterPro" id="IPR036962">
    <property type="entry name" value="Glyco_hydro_3_N_sf"/>
</dbReference>
<comment type="similarity">
    <text evidence="10">Belongs to the glycosyl hydrolase 3 family. NagZ subfamily.</text>
</comment>
<dbReference type="NCBIfam" id="NF003740">
    <property type="entry name" value="PRK05337.1"/>
    <property type="match status" value="1"/>
</dbReference>
<dbReference type="PANTHER" id="PTHR30480:SF13">
    <property type="entry name" value="BETA-HEXOSAMINIDASE"/>
    <property type="match status" value="1"/>
</dbReference>
<keyword evidence="9 10" id="KW-0961">Cell wall biogenesis/degradation</keyword>
<evidence type="ECO:0000313" key="12">
    <source>
        <dbReference type="EMBL" id="MFC4526828.1"/>
    </source>
</evidence>
<evidence type="ECO:0000256" key="7">
    <source>
        <dbReference type="ARBA" id="ARBA00023295"/>
    </source>
</evidence>
<feature type="site" description="Important for catalytic activity" evidence="10">
    <location>
        <position position="174"/>
    </location>
</feature>
<evidence type="ECO:0000313" key="13">
    <source>
        <dbReference type="Proteomes" id="UP001595961"/>
    </source>
</evidence>
<dbReference type="InterPro" id="IPR022956">
    <property type="entry name" value="Beta_hexosaminidase_bac"/>
</dbReference>
<keyword evidence="5 10" id="KW-0133">Cell shape</keyword>
<feature type="active site" description="Nucleophile" evidence="10">
    <location>
        <position position="247"/>
    </location>
</feature>
<keyword evidence="4 10" id="KW-0378">Hydrolase</keyword>
<proteinExistence type="inferred from homology"/>
<evidence type="ECO:0000256" key="8">
    <source>
        <dbReference type="ARBA" id="ARBA00023306"/>
    </source>
</evidence>
<reference evidence="13" key="1">
    <citation type="journal article" date="2019" name="Int. J. Syst. Evol. Microbiol.">
        <title>The Global Catalogue of Microorganisms (GCM) 10K type strain sequencing project: providing services to taxonomists for standard genome sequencing and annotation.</title>
        <authorList>
            <consortium name="The Broad Institute Genomics Platform"/>
            <consortium name="The Broad Institute Genome Sequencing Center for Infectious Disease"/>
            <person name="Wu L."/>
            <person name="Ma J."/>
        </authorList>
    </citation>
    <scope>NUCLEOTIDE SEQUENCE [LARGE SCALE GENOMIC DNA]</scope>
    <source>
        <strain evidence="13">CCM 4481</strain>
    </source>
</reference>
<comment type="subcellular location">
    <subcellularLocation>
        <location evidence="10">Cytoplasm</location>
    </subcellularLocation>
</comment>
<evidence type="ECO:0000256" key="10">
    <source>
        <dbReference type="HAMAP-Rule" id="MF_00364"/>
    </source>
</evidence>
<comment type="caution">
    <text evidence="12">The sequence shown here is derived from an EMBL/GenBank/DDBJ whole genome shotgun (WGS) entry which is preliminary data.</text>
</comment>
<feature type="binding site" evidence="10">
    <location>
        <position position="60"/>
    </location>
    <ligand>
        <name>substrate</name>
    </ligand>
</feature>
<protein>
    <recommendedName>
        <fullName evidence="10">Beta-hexosaminidase</fullName>
        <ecNumber evidence="10">3.2.1.52</ecNumber>
    </recommendedName>
    <alternativeName>
        <fullName evidence="10">Beta-N-acetylhexosaminidase</fullName>
    </alternativeName>
    <alternativeName>
        <fullName evidence="10">N-acetyl-beta-glucosaminidase</fullName>
    </alternativeName>
</protein>
<dbReference type="InterPro" id="IPR017853">
    <property type="entry name" value="GH"/>
</dbReference>
<keyword evidence="13" id="KW-1185">Reference proteome</keyword>
<sequence>MLMIGLAGTALADAEHAWLKATGVAGVVLFSRNFSSREQLMALVDAIREVGGDDMLIAVDQEGGPVQRFREGFTRLPPLSAIGAVYDRDPHDAVRLAEEHAWVMSSELRASGVDFSFAPVVDLARGNAAIGPRAFHADPAAAAELAQAYVRGMHLGGMAAVLKHFPGHGSVAVDTHKAAAIDPRALDEIRRDDLLPFVEGIEAHAEAVMVAHVIYPAVDDRPAGFSTRWIEQILRGELGFNGAVISDDISMAAAGAAGGVAARVHAHLDAGCDLVLACFPDVVEEAIAAVQGRAATDPQRLAALRGAVASTWEGLTDNPQRDRFIARITTLHPVAGPTPEGQA</sequence>